<evidence type="ECO:0000313" key="2">
    <source>
        <dbReference type="Proteomes" id="UP000054563"/>
    </source>
</evidence>
<sequence length="177" mass="19814">MYIKAFLIPTRVNPGGWTVSLLRARLQFQPAILCEGLIASPVGHFPLETSMAYVVYHVAYSGLPRDHHTIFVETGGDGPETGHIFHVMGDIQTGMTFENKPAKKPDESATFVSKERIGSVTHSNYPQILIICQTIPPPKKQFQGPKRLYPDEPLRRCQEWTADVIKALTDAEILQRS</sequence>
<name>A0A0J8S6E1_COCIT</name>
<dbReference type="OrthoDB" id="4135672at2759"/>
<dbReference type="Pfam" id="PF20174">
    <property type="entry name" value="DUF6540"/>
    <property type="match status" value="1"/>
</dbReference>
<organism evidence="1 2">
    <name type="scientific">Coccidioides immitis H538.4</name>
    <dbReference type="NCBI Taxonomy" id="396776"/>
    <lineage>
        <taxon>Eukaryota</taxon>
        <taxon>Fungi</taxon>
        <taxon>Dikarya</taxon>
        <taxon>Ascomycota</taxon>
        <taxon>Pezizomycotina</taxon>
        <taxon>Eurotiomycetes</taxon>
        <taxon>Eurotiomycetidae</taxon>
        <taxon>Onygenales</taxon>
        <taxon>Onygenaceae</taxon>
        <taxon>Coccidioides</taxon>
    </lineage>
</organism>
<reference evidence="2" key="1">
    <citation type="journal article" date="2010" name="Genome Res.">
        <title>Population genomic sequencing of Coccidioides fungi reveals recent hybridization and transposon control.</title>
        <authorList>
            <person name="Neafsey D.E."/>
            <person name="Barker B.M."/>
            <person name="Sharpton T.J."/>
            <person name="Stajich J.E."/>
            <person name="Park D.J."/>
            <person name="Whiston E."/>
            <person name="Hung C.-Y."/>
            <person name="McMahan C."/>
            <person name="White J."/>
            <person name="Sykes S."/>
            <person name="Heiman D."/>
            <person name="Young S."/>
            <person name="Zeng Q."/>
            <person name="Abouelleil A."/>
            <person name="Aftuck L."/>
            <person name="Bessette D."/>
            <person name="Brown A."/>
            <person name="FitzGerald M."/>
            <person name="Lui A."/>
            <person name="Macdonald J.P."/>
            <person name="Priest M."/>
            <person name="Orbach M.J."/>
            <person name="Galgiani J.N."/>
            <person name="Kirkland T.N."/>
            <person name="Cole G.T."/>
            <person name="Birren B.W."/>
            <person name="Henn M.R."/>
            <person name="Taylor J.W."/>
            <person name="Rounsley S.D."/>
        </authorList>
    </citation>
    <scope>NUCLEOTIDE SEQUENCE [LARGE SCALE GENOMIC DNA]</scope>
    <source>
        <strain evidence="2">H538.4</strain>
    </source>
</reference>
<proteinExistence type="predicted"/>
<dbReference type="EMBL" id="DS017163">
    <property type="protein sequence ID" value="KMU92707.1"/>
    <property type="molecule type" value="Genomic_DNA"/>
</dbReference>
<accession>A0A0J8S6E1</accession>
<evidence type="ECO:0000313" key="1">
    <source>
        <dbReference type="EMBL" id="KMU92707.1"/>
    </source>
</evidence>
<dbReference type="InterPro" id="IPR046670">
    <property type="entry name" value="DUF6540"/>
</dbReference>
<dbReference type="Proteomes" id="UP000054563">
    <property type="component" value="Unassembled WGS sequence"/>
</dbReference>
<dbReference type="AlphaFoldDB" id="A0A0J8S6E1"/>
<dbReference type="VEuPathDB" id="FungiDB:CIHG_10494"/>
<gene>
    <name evidence="1" type="ORF">CIHG_10494</name>
</gene>
<protein>
    <submittedName>
        <fullName evidence="1">Uncharacterized protein</fullName>
    </submittedName>
</protein>